<accession>A0ABQ9HK78</accession>
<name>A0ABQ9HK78_9NEOP</name>
<dbReference type="Proteomes" id="UP001159363">
    <property type="component" value="Chromosome 4"/>
</dbReference>
<evidence type="ECO:0000313" key="3">
    <source>
        <dbReference type="EMBL" id="KAJ8884717.1"/>
    </source>
</evidence>
<evidence type="ECO:0000256" key="1">
    <source>
        <dbReference type="SAM" id="MobiDB-lite"/>
    </source>
</evidence>
<organism evidence="3 4">
    <name type="scientific">Dryococelus australis</name>
    <dbReference type="NCBI Taxonomy" id="614101"/>
    <lineage>
        <taxon>Eukaryota</taxon>
        <taxon>Metazoa</taxon>
        <taxon>Ecdysozoa</taxon>
        <taxon>Arthropoda</taxon>
        <taxon>Hexapoda</taxon>
        <taxon>Insecta</taxon>
        <taxon>Pterygota</taxon>
        <taxon>Neoptera</taxon>
        <taxon>Polyneoptera</taxon>
        <taxon>Phasmatodea</taxon>
        <taxon>Verophasmatodea</taxon>
        <taxon>Anareolatae</taxon>
        <taxon>Phasmatidae</taxon>
        <taxon>Eurycanthinae</taxon>
        <taxon>Dryococelus</taxon>
    </lineage>
</organism>
<keyword evidence="2" id="KW-0472">Membrane</keyword>
<protein>
    <recommendedName>
        <fullName evidence="5">PiggyBac transposable element-derived protein domain-containing protein</fullName>
    </recommendedName>
</protein>
<comment type="caution">
    <text evidence="3">The sequence shown here is derived from an EMBL/GenBank/DDBJ whole genome shotgun (WGS) entry which is preliminary data.</text>
</comment>
<proteinExistence type="predicted"/>
<feature type="transmembrane region" description="Helical" evidence="2">
    <location>
        <begin position="96"/>
        <end position="117"/>
    </location>
</feature>
<evidence type="ECO:0008006" key="5">
    <source>
        <dbReference type="Google" id="ProtNLM"/>
    </source>
</evidence>
<evidence type="ECO:0000313" key="4">
    <source>
        <dbReference type="Proteomes" id="UP001159363"/>
    </source>
</evidence>
<reference evidence="3 4" key="1">
    <citation type="submission" date="2023-02" db="EMBL/GenBank/DDBJ databases">
        <title>LHISI_Scaffold_Assembly.</title>
        <authorList>
            <person name="Stuart O.P."/>
            <person name="Cleave R."/>
            <person name="Magrath M.J.L."/>
            <person name="Mikheyev A.S."/>
        </authorList>
    </citation>
    <scope>NUCLEOTIDE SEQUENCE [LARGE SCALE GENOMIC DNA]</scope>
    <source>
        <strain evidence="3">Daus_M_001</strain>
        <tissue evidence="3">Leg muscle</tissue>
    </source>
</reference>
<gene>
    <name evidence="3" type="ORF">PR048_016575</name>
</gene>
<evidence type="ECO:0000256" key="2">
    <source>
        <dbReference type="SAM" id="Phobius"/>
    </source>
</evidence>
<keyword evidence="2" id="KW-1133">Transmembrane helix</keyword>
<sequence>MVFMASRTENEGDDSSLSDSESGHSELSDSEQSEAEITVCLLADNFYLGKDKQTRWDATSAKKCDMCKSGSYLTKGAVDVMDEMKASYSVSRISNFWSLTVFFTIMNIACVNSLIIYKCNTNDQIDRRTYIKNSVFGCHETSSNDESFHTHSSRPAGVPSQMGSWLASCGINHHQLKDFVAYDRDVKTSELRRIVPGVPF</sequence>
<feature type="region of interest" description="Disordered" evidence="1">
    <location>
        <begin position="1"/>
        <end position="31"/>
    </location>
</feature>
<keyword evidence="2" id="KW-0812">Transmembrane</keyword>
<keyword evidence="4" id="KW-1185">Reference proteome</keyword>
<dbReference type="EMBL" id="JARBHB010000005">
    <property type="protein sequence ID" value="KAJ8884717.1"/>
    <property type="molecule type" value="Genomic_DNA"/>
</dbReference>